<accession>A0A914LMG7</accession>
<keyword evidence="1" id="KW-1185">Reference proteome</keyword>
<evidence type="ECO:0000313" key="1">
    <source>
        <dbReference type="Proteomes" id="UP000887563"/>
    </source>
</evidence>
<dbReference type="Proteomes" id="UP000887563">
    <property type="component" value="Unplaced"/>
</dbReference>
<protein>
    <submittedName>
        <fullName evidence="2">Uncharacterized protein</fullName>
    </submittedName>
</protein>
<evidence type="ECO:0000313" key="2">
    <source>
        <dbReference type="WBParaSite" id="Minc3s00640g15481"/>
    </source>
</evidence>
<reference evidence="2" key="1">
    <citation type="submission" date="2022-11" db="UniProtKB">
        <authorList>
            <consortium name="WormBaseParasite"/>
        </authorList>
    </citation>
    <scope>IDENTIFICATION</scope>
</reference>
<proteinExistence type="predicted"/>
<dbReference type="AlphaFoldDB" id="A0A914LMG7"/>
<sequence>MLGEPYLLLLSKNFSNNRQQICYIRTLNKNSRKTKTVEDVRIQYKLPKVLERLEENSRMNLRAEFGLLEGKIAELRGDFVGKIGEIRGDLKGQSYQINFLTAVVLLGLGGCIKFYMDSTKISVGSSNKTEPRSMPLDNEFEKLRKLLLLEALKDN</sequence>
<dbReference type="WBParaSite" id="Minc3s00640g15481">
    <property type="protein sequence ID" value="Minc3s00640g15481"/>
    <property type="gene ID" value="Minc3s00640g15481"/>
</dbReference>
<name>A0A914LMG7_MELIC</name>
<organism evidence="1 2">
    <name type="scientific">Meloidogyne incognita</name>
    <name type="common">Southern root-knot nematode worm</name>
    <name type="synonym">Oxyuris incognita</name>
    <dbReference type="NCBI Taxonomy" id="6306"/>
    <lineage>
        <taxon>Eukaryota</taxon>
        <taxon>Metazoa</taxon>
        <taxon>Ecdysozoa</taxon>
        <taxon>Nematoda</taxon>
        <taxon>Chromadorea</taxon>
        <taxon>Rhabditida</taxon>
        <taxon>Tylenchina</taxon>
        <taxon>Tylenchomorpha</taxon>
        <taxon>Tylenchoidea</taxon>
        <taxon>Meloidogynidae</taxon>
        <taxon>Meloidogyninae</taxon>
        <taxon>Meloidogyne</taxon>
        <taxon>Meloidogyne incognita group</taxon>
    </lineage>
</organism>